<feature type="region of interest" description="Disordered" evidence="2">
    <location>
        <begin position="437"/>
        <end position="473"/>
    </location>
</feature>
<feature type="region of interest" description="Disordered" evidence="2">
    <location>
        <begin position="348"/>
        <end position="413"/>
    </location>
</feature>
<gene>
    <name evidence="5" type="ORF">FZEAL_6178</name>
</gene>
<dbReference type="OrthoDB" id="1898560at2759"/>
<dbReference type="InterPro" id="IPR019734">
    <property type="entry name" value="TPR_rpt"/>
</dbReference>
<comment type="caution">
    <text evidence="5">The sequence shown here is derived from an EMBL/GenBank/DDBJ whole genome shotgun (WGS) entry which is preliminary data.</text>
</comment>
<dbReference type="CDD" id="cd06466">
    <property type="entry name" value="p23_CS_SGT1_like"/>
    <property type="match status" value="1"/>
</dbReference>
<dbReference type="PROSITE" id="PS51048">
    <property type="entry name" value="SGS"/>
    <property type="match status" value="1"/>
</dbReference>
<evidence type="ECO:0000313" key="6">
    <source>
        <dbReference type="Proteomes" id="UP000635477"/>
    </source>
</evidence>
<organism evidence="5 6">
    <name type="scientific">Fusarium zealandicum</name>
    <dbReference type="NCBI Taxonomy" id="1053134"/>
    <lineage>
        <taxon>Eukaryota</taxon>
        <taxon>Fungi</taxon>
        <taxon>Dikarya</taxon>
        <taxon>Ascomycota</taxon>
        <taxon>Pezizomycotina</taxon>
        <taxon>Sordariomycetes</taxon>
        <taxon>Hypocreomycetidae</taxon>
        <taxon>Hypocreales</taxon>
        <taxon>Nectriaceae</taxon>
        <taxon>Fusarium</taxon>
        <taxon>Fusarium staphyleae species complex</taxon>
    </lineage>
</organism>
<dbReference type="Proteomes" id="UP000635477">
    <property type="component" value="Unassembled WGS sequence"/>
</dbReference>
<dbReference type="InterPro" id="IPR011990">
    <property type="entry name" value="TPR-like_helical_dom_sf"/>
</dbReference>
<dbReference type="Pfam" id="PF04969">
    <property type="entry name" value="CS"/>
    <property type="match status" value="1"/>
</dbReference>
<feature type="region of interest" description="Disordered" evidence="2">
    <location>
        <begin position="311"/>
        <end position="335"/>
    </location>
</feature>
<feature type="compositionally biased region" description="Basic and acidic residues" evidence="2">
    <location>
        <begin position="395"/>
        <end position="404"/>
    </location>
</feature>
<feature type="compositionally biased region" description="Polar residues" evidence="2">
    <location>
        <begin position="383"/>
        <end position="394"/>
    </location>
</feature>
<feature type="domain" description="SGS" evidence="3">
    <location>
        <begin position="387"/>
        <end position="472"/>
    </location>
</feature>
<accession>A0A8H4UID1</accession>
<feature type="compositionally biased region" description="Basic and acidic residues" evidence="2">
    <location>
        <begin position="348"/>
        <end position="380"/>
    </location>
</feature>
<dbReference type="InterPro" id="IPR044563">
    <property type="entry name" value="Sgt1-like"/>
</dbReference>
<dbReference type="Gene3D" id="1.25.40.10">
    <property type="entry name" value="Tetratricopeptide repeat domain"/>
    <property type="match status" value="1"/>
</dbReference>
<feature type="compositionally biased region" description="Polar residues" evidence="2">
    <location>
        <begin position="437"/>
        <end position="449"/>
    </location>
</feature>
<evidence type="ECO:0000259" key="4">
    <source>
        <dbReference type="PROSITE" id="PS51203"/>
    </source>
</evidence>
<dbReference type="SUPFAM" id="SSF48452">
    <property type="entry name" value="TPR-like"/>
    <property type="match status" value="1"/>
</dbReference>
<comment type="similarity">
    <text evidence="1">Belongs to the SGT1 family.</text>
</comment>
<proteinExistence type="inferred from homology"/>
<dbReference type="Gene3D" id="2.60.40.790">
    <property type="match status" value="1"/>
</dbReference>
<evidence type="ECO:0000259" key="3">
    <source>
        <dbReference type="PROSITE" id="PS51048"/>
    </source>
</evidence>
<dbReference type="SMART" id="SM00028">
    <property type="entry name" value="TPR"/>
    <property type="match status" value="2"/>
</dbReference>
<reference evidence="5" key="1">
    <citation type="journal article" date="2020" name="BMC Genomics">
        <title>Correction to: Identification and distribution of gene clusters required for synthesis of sphingolipid metabolism inhibitors in diverse species of the filamentous fungus Fusarium.</title>
        <authorList>
            <person name="Kim H.S."/>
            <person name="Lohmar J.M."/>
            <person name="Busman M."/>
            <person name="Brown D.W."/>
            <person name="Naumann T.A."/>
            <person name="Divon H.H."/>
            <person name="Lysoe E."/>
            <person name="Uhlig S."/>
            <person name="Proctor R.H."/>
        </authorList>
    </citation>
    <scope>NUCLEOTIDE SEQUENCE</scope>
    <source>
        <strain evidence="5">NRRL 22465</strain>
    </source>
</reference>
<dbReference type="InterPro" id="IPR007052">
    <property type="entry name" value="CS_dom"/>
</dbReference>
<evidence type="ECO:0000313" key="5">
    <source>
        <dbReference type="EMBL" id="KAF4977290.1"/>
    </source>
</evidence>
<dbReference type="InterPro" id="IPR008978">
    <property type="entry name" value="HSP20-like_chaperone"/>
</dbReference>
<reference evidence="5" key="2">
    <citation type="submission" date="2020-05" db="EMBL/GenBank/DDBJ databases">
        <authorList>
            <person name="Kim H.-S."/>
            <person name="Proctor R.H."/>
            <person name="Brown D.W."/>
        </authorList>
    </citation>
    <scope>NUCLEOTIDE SEQUENCE</scope>
    <source>
        <strain evidence="5">NRRL 22465</strain>
    </source>
</reference>
<dbReference type="PANTHER" id="PTHR45862">
    <property type="entry name" value="PROTEIN SGT1 HOMOLOG"/>
    <property type="match status" value="1"/>
</dbReference>
<dbReference type="AlphaFoldDB" id="A0A8H4UID1"/>
<feature type="domain" description="CS" evidence="4">
    <location>
        <begin position="229"/>
        <end position="319"/>
    </location>
</feature>
<dbReference type="Pfam" id="PF05002">
    <property type="entry name" value="SGS"/>
    <property type="match status" value="1"/>
</dbReference>
<evidence type="ECO:0008006" key="7">
    <source>
        <dbReference type="Google" id="ProtNLM"/>
    </source>
</evidence>
<evidence type="ECO:0000256" key="2">
    <source>
        <dbReference type="SAM" id="MobiDB-lite"/>
    </source>
</evidence>
<dbReference type="PROSITE" id="PS51203">
    <property type="entry name" value="CS"/>
    <property type="match status" value="1"/>
</dbReference>
<keyword evidence="6" id="KW-1185">Reference proteome</keyword>
<protein>
    <recommendedName>
        <fullName evidence="7">SGT1</fullName>
    </recommendedName>
</protein>
<feature type="region of interest" description="Disordered" evidence="2">
    <location>
        <begin position="192"/>
        <end position="216"/>
    </location>
</feature>
<dbReference type="SUPFAM" id="SSF49764">
    <property type="entry name" value="HSP20-like chaperones"/>
    <property type="match status" value="1"/>
</dbReference>
<feature type="compositionally biased region" description="Basic and acidic residues" evidence="2">
    <location>
        <begin position="197"/>
        <end position="213"/>
    </location>
</feature>
<dbReference type="GO" id="GO:0051087">
    <property type="term" value="F:protein-folding chaperone binding"/>
    <property type="evidence" value="ECO:0007669"/>
    <property type="project" value="InterPro"/>
</dbReference>
<evidence type="ECO:0000256" key="1">
    <source>
        <dbReference type="ARBA" id="ARBA00008509"/>
    </source>
</evidence>
<sequence>MSHITQAQQGLAAADARNWDEAITKLSAALKVSPNPTWLIARSKALISQKRFQEALDDANLAWYTAYDRNKRPLLVEAHYRRAVAYFRLGQYANADACCVYAMRLIKGFPAVEKEDPAKARTDEKGLYTVTLEEAQREAATDEINKTKGEALTVGDKGPAQAKEWRTASTLRMQILFAMNKLEEEDLGRKLTTGLKPEQKELADLAPEKKPEASKPIAVAPSKPVVPADTPMRFQDFQNDTTMTVSIFSKGVNKEKLQVKYSPFSVHLDSVIYPNGDEKPFTLDLWGEIDTAASKHTVTPNKVELSLKKKTAGKWQQLKGEAKESTSTAEDTAAAEEAEKLKILKEARQKAMDAAEKTAEPTPAEDKPAPSAEDEGKAPETSKPATSYPSSSRTGPKDWDKVGADEDSEDEKDVNRFFKKLFKGANPEQQRAMMKSFTESNGTSLSTDWNDVKDRTVETVPPEGVEAKKWDSK</sequence>
<name>A0A8H4UID1_9HYPO</name>
<dbReference type="InterPro" id="IPR007699">
    <property type="entry name" value="SGS_dom"/>
</dbReference>
<dbReference type="EMBL" id="JABEYC010000448">
    <property type="protein sequence ID" value="KAF4977290.1"/>
    <property type="molecule type" value="Genomic_DNA"/>
</dbReference>